<reference evidence="1 2" key="1">
    <citation type="submission" date="2022-12" db="EMBL/GenBank/DDBJ databases">
        <title>Chromosome-level genome assembly of true bugs.</title>
        <authorList>
            <person name="Ma L."/>
            <person name="Li H."/>
        </authorList>
    </citation>
    <scope>NUCLEOTIDE SEQUENCE [LARGE SCALE GENOMIC DNA]</scope>
    <source>
        <strain evidence="1">Lab_2022b</strain>
    </source>
</reference>
<accession>A0AAW1D6W1</accession>
<keyword evidence="2" id="KW-1185">Reference proteome</keyword>
<name>A0AAW1D6W1_9HEMI</name>
<dbReference type="AlphaFoldDB" id="A0AAW1D6W1"/>
<evidence type="ECO:0008006" key="3">
    <source>
        <dbReference type="Google" id="ProtNLM"/>
    </source>
</evidence>
<dbReference type="Proteomes" id="UP001461498">
    <property type="component" value="Unassembled WGS sequence"/>
</dbReference>
<protein>
    <recommendedName>
        <fullName evidence="3">Transposase</fullName>
    </recommendedName>
</protein>
<evidence type="ECO:0000313" key="2">
    <source>
        <dbReference type="Proteomes" id="UP001461498"/>
    </source>
</evidence>
<organism evidence="1 2">
    <name type="scientific">Rhynocoris fuscipes</name>
    <dbReference type="NCBI Taxonomy" id="488301"/>
    <lineage>
        <taxon>Eukaryota</taxon>
        <taxon>Metazoa</taxon>
        <taxon>Ecdysozoa</taxon>
        <taxon>Arthropoda</taxon>
        <taxon>Hexapoda</taxon>
        <taxon>Insecta</taxon>
        <taxon>Pterygota</taxon>
        <taxon>Neoptera</taxon>
        <taxon>Paraneoptera</taxon>
        <taxon>Hemiptera</taxon>
        <taxon>Heteroptera</taxon>
        <taxon>Panheteroptera</taxon>
        <taxon>Cimicomorpha</taxon>
        <taxon>Reduviidae</taxon>
        <taxon>Harpactorinae</taxon>
        <taxon>Harpactorini</taxon>
        <taxon>Rhynocoris</taxon>
    </lineage>
</organism>
<evidence type="ECO:0000313" key="1">
    <source>
        <dbReference type="EMBL" id="KAK9506491.1"/>
    </source>
</evidence>
<dbReference type="Gene3D" id="3.30.420.10">
    <property type="entry name" value="Ribonuclease H-like superfamily/Ribonuclease H"/>
    <property type="match status" value="1"/>
</dbReference>
<dbReference type="GO" id="GO:0003676">
    <property type="term" value="F:nucleic acid binding"/>
    <property type="evidence" value="ECO:0007669"/>
    <property type="project" value="InterPro"/>
</dbReference>
<sequence length="113" mass="12916">MVRRTSSEKFISQYIIPKVKHGGGSVYVWGCFSGFGQRDLVQITRIVNKERYKDILKDAIPSGLRLIGSNFIMQQDNDPKHSSKLCREYLQEKENEVMVLLNPSIGLDTVNKL</sequence>
<comment type="caution">
    <text evidence="1">The sequence shown here is derived from an EMBL/GenBank/DDBJ whole genome shotgun (WGS) entry which is preliminary data.</text>
</comment>
<proteinExistence type="predicted"/>
<dbReference type="EMBL" id="JAPXFL010000005">
    <property type="protein sequence ID" value="KAK9506491.1"/>
    <property type="molecule type" value="Genomic_DNA"/>
</dbReference>
<gene>
    <name evidence="1" type="ORF">O3M35_008423</name>
</gene>
<dbReference type="InterPro" id="IPR036397">
    <property type="entry name" value="RNaseH_sf"/>
</dbReference>